<evidence type="ECO:0000256" key="7">
    <source>
        <dbReference type="PROSITE-ProRule" id="PRU01263"/>
    </source>
</evidence>
<feature type="domain" description="ZAD" evidence="10">
    <location>
        <begin position="156"/>
        <end position="226"/>
    </location>
</feature>
<protein>
    <submittedName>
        <fullName evidence="11">Uncharacterized protein</fullName>
    </submittedName>
</protein>
<feature type="domain" description="ZAD" evidence="10">
    <location>
        <begin position="233"/>
        <end position="303"/>
    </location>
</feature>
<keyword evidence="4 7" id="KW-0862">Zinc</keyword>
<accession>A0A2A4K9L6</accession>
<feature type="binding site" evidence="7">
    <location>
        <position position="202"/>
    </location>
    <ligand>
        <name>Zn(2+)</name>
        <dbReference type="ChEBI" id="CHEBI:29105"/>
    </ligand>
</feature>
<dbReference type="InterPro" id="IPR009057">
    <property type="entry name" value="Homeodomain-like_sf"/>
</dbReference>
<evidence type="ECO:0000256" key="6">
    <source>
        <dbReference type="PROSITE-ProRule" id="PRU00309"/>
    </source>
</evidence>
<dbReference type="SUPFAM" id="SSF57716">
    <property type="entry name" value="Glucocorticoid receptor-like (DNA-binding domain)"/>
    <property type="match status" value="3"/>
</dbReference>
<feature type="binding site" evidence="7">
    <location>
        <position position="161"/>
    </location>
    <ligand>
        <name>Zn(2+)</name>
        <dbReference type="ChEBI" id="CHEBI:29105"/>
    </ligand>
</feature>
<dbReference type="SMART" id="SM00868">
    <property type="entry name" value="zf-AD"/>
    <property type="match status" value="2"/>
</dbReference>
<evidence type="ECO:0000256" key="1">
    <source>
        <dbReference type="ARBA" id="ARBA00004123"/>
    </source>
</evidence>
<dbReference type="InterPro" id="IPR006612">
    <property type="entry name" value="THAP_Znf"/>
</dbReference>
<feature type="domain" description="THAP-type" evidence="9">
    <location>
        <begin position="1"/>
        <end position="78"/>
    </location>
</feature>
<keyword evidence="3 6" id="KW-0863">Zinc-finger</keyword>
<keyword evidence="5 6" id="KW-0238">DNA-binding</keyword>
<dbReference type="SMART" id="SM00980">
    <property type="entry name" value="THAP"/>
    <property type="match status" value="1"/>
</dbReference>
<dbReference type="Pfam" id="PF05485">
    <property type="entry name" value="THAP"/>
    <property type="match status" value="1"/>
</dbReference>
<sequence length="602" mass="68599">MPYMCAFGCGDKNVVLHAFPNPKRFPERFKLWVNLVEGLESLSENDIREKKRICDIHFSDEHRVRYKRLSALAVPTLHLPSNKNNDESENVSDARPRIIDEEPGSAISDNQKLDEAASTPVDEDTDNNVTGEVQESRESSPSPVEEEPYVPIEVKEACRICLSFNVKMYRLQEYDLSQMLYDITGIKVGEEDGIFQYVCFECAARLSAASAFRHKAITTDGMLQRLLNCGDTEACRICLSFNVKMYRLQEYDLSQMLYDITGIKVGEEDGIFQYVCFECAARLSAASAFRHKAITTDGMLQRLLNCGDTLADYLIHLKENHEILKPILTKQEAFHTTDISKDDPNNKMADLMDIDDIPNYNDTITKVFGLKQDRKIIGFNKKLTDIVKTYCDIETIDNTILAENIKINENATANVVIEQIELNHSDIINSDLTQENVELNKGNIKDLCSVQENVATVENMSVITAEELSRMVIQRFKEIKCCKLTELAQEFGITAQIVQNILDNAGFKRLNIKQEDVRKKIPPRINEQLRKRVISLKLAGATVSEIVKLTGVSKASIYMIWQRWLKEKKQQPGETTEKNEPQNQNAEKITVLPIQEYDIEMR</sequence>
<evidence type="ECO:0000313" key="11">
    <source>
        <dbReference type="EMBL" id="PCG80588.1"/>
    </source>
</evidence>
<feature type="binding site" evidence="7">
    <location>
        <position position="276"/>
    </location>
    <ligand>
        <name>Zn(2+)</name>
        <dbReference type="ChEBI" id="CHEBI:29105"/>
    </ligand>
</feature>
<dbReference type="SUPFAM" id="SSF46689">
    <property type="entry name" value="Homeodomain-like"/>
    <property type="match status" value="1"/>
</dbReference>
<feature type="region of interest" description="Disordered" evidence="8">
    <location>
        <begin position="78"/>
        <end position="148"/>
    </location>
</feature>
<evidence type="ECO:0000256" key="8">
    <source>
        <dbReference type="SAM" id="MobiDB-lite"/>
    </source>
</evidence>
<comment type="subcellular location">
    <subcellularLocation>
        <location evidence="1">Nucleus</location>
    </subcellularLocation>
</comment>
<gene>
    <name evidence="11" type="ORF">B5V51_5851</name>
</gene>
<feature type="binding site" evidence="7">
    <location>
        <position position="158"/>
    </location>
    <ligand>
        <name>Zn(2+)</name>
        <dbReference type="ChEBI" id="CHEBI:29105"/>
    </ligand>
</feature>
<evidence type="ECO:0000259" key="10">
    <source>
        <dbReference type="PROSITE" id="PS51915"/>
    </source>
</evidence>
<dbReference type="PROSITE" id="PS51915">
    <property type="entry name" value="ZAD"/>
    <property type="match status" value="2"/>
</dbReference>
<evidence type="ECO:0000256" key="3">
    <source>
        <dbReference type="ARBA" id="ARBA00022771"/>
    </source>
</evidence>
<evidence type="ECO:0000256" key="4">
    <source>
        <dbReference type="ARBA" id="ARBA00022833"/>
    </source>
</evidence>
<feature type="binding site" evidence="7">
    <location>
        <position position="235"/>
    </location>
    <ligand>
        <name>Zn(2+)</name>
        <dbReference type="ChEBI" id="CHEBI:29105"/>
    </ligand>
</feature>
<evidence type="ECO:0000256" key="2">
    <source>
        <dbReference type="ARBA" id="ARBA00022723"/>
    </source>
</evidence>
<dbReference type="GO" id="GO:0003677">
    <property type="term" value="F:DNA binding"/>
    <property type="evidence" value="ECO:0007669"/>
    <property type="project" value="UniProtKB-UniRule"/>
</dbReference>
<feature type="binding site" evidence="7">
    <location>
        <position position="199"/>
    </location>
    <ligand>
        <name>Zn(2+)</name>
        <dbReference type="ChEBI" id="CHEBI:29105"/>
    </ligand>
</feature>
<dbReference type="InterPro" id="IPR012934">
    <property type="entry name" value="Znf_AD"/>
</dbReference>
<reference evidence="11" key="1">
    <citation type="submission" date="2017-09" db="EMBL/GenBank/DDBJ databases">
        <title>Contemporary evolution of a Lepidopteran species, Heliothis virescens, in response to modern agricultural practices.</title>
        <authorList>
            <person name="Fritz M.L."/>
            <person name="Deyonke A.M."/>
            <person name="Papanicolaou A."/>
            <person name="Micinski S."/>
            <person name="Westbrook J."/>
            <person name="Gould F."/>
        </authorList>
    </citation>
    <scope>NUCLEOTIDE SEQUENCE [LARGE SCALE GENOMIC DNA]</scope>
    <source>
        <strain evidence="11">HvINT-</strain>
        <tissue evidence="11">Whole body</tissue>
    </source>
</reference>
<dbReference type="PROSITE" id="PS50950">
    <property type="entry name" value="ZF_THAP"/>
    <property type="match status" value="1"/>
</dbReference>
<dbReference type="Pfam" id="PF07776">
    <property type="entry name" value="zf-AD"/>
    <property type="match status" value="2"/>
</dbReference>
<name>A0A2A4K9L6_HELVI</name>
<feature type="binding site" evidence="7">
    <location>
        <position position="238"/>
    </location>
    <ligand>
        <name>Zn(2+)</name>
        <dbReference type="ChEBI" id="CHEBI:29105"/>
    </ligand>
</feature>
<proteinExistence type="predicted"/>
<keyword evidence="2 7" id="KW-0479">Metal-binding</keyword>
<feature type="binding site" evidence="7">
    <location>
        <position position="279"/>
    </location>
    <ligand>
        <name>Zn(2+)</name>
        <dbReference type="ChEBI" id="CHEBI:29105"/>
    </ligand>
</feature>
<organism evidence="11">
    <name type="scientific">Heliothis virescens</name>
    <name type="common">Tobacco budworm moth</name>
    <dbReference type="NCBI Taxonomy" id="7102"/>
    <lineage>
        <taxon>Eukaryota</taxon>
        <taxon>Metazoa</taxon>
        <taxon>Ecdysozoa</taxon>
        <taxon>Arthropoda</taxon>
        <taxon>Hexapoda</taxon>
        <taxon>Insecta</taxon>
        <taxon>Pterygota</taxon>
        <taxon>Neoptera</taxon>
        <taxon>Endopterygota</taxon>
        <taxon>Lepidoptera</taxon>
        <taxon>Glossata</taxon>
        <taxon>Ditrysia</taxon>
        <taxon>Noctuoidea</taxon>
        <taxon>Noctuidae</taxon>
        <taxon>Heliothinae</taxon>
        <taxon>Heliothis</taxon>
    </lineage>
</organism>
<evidence type="ECO:0000256" key="5">
    <source>
        <dbReference type="ARBA" id="ARBA00023125"/>
    </source>
</evidence>
<evidence type="ECO:0000259" key="9">
    <source>
        <dbReference type="PROSITE" id="PS50950"/>
    </source>
</evidence>
<dbReference type="EMBL" id="NWSH01000027">
    <property type="protein sequence ID" value="PCG80588.1"/>
    <property type="molecule type" value="Genomic_DNA"/>
</dbReference>
<dbReference type="GO" id="GO:0005634">
    <property type="term" value="C:nucleus"/>
    <property type="evidence" value="ECO:0007669"/>
    <property type="project" value="UniProtKB-SubCell"/>
</dbReference>
<dbReference type="AlphaFoldDB" id="A0A2A4K9L6"/>
<dbReference type="GO" id="GO:0008270">
    <property type="term" value="F:zinc ion binding"/>
    <property type="evidence" value="ECO:0007669"/>
    <property type="project" value="UniProtKB-UniRule"/>
</dbReference>
<comment type="caution">
    <text evidence="11">The sequence shown here is derived from an EMBL/GenBank/DDBJ whole genome shotgun (WGS) entry which is preliminary data.</text>
</comment>